<comment type="caution">
    <text evidence="15">The sequence shown here is derived from an EMBL/GenBank/DDBJ whole genome shotgun (WGS) entry which is preliminary data.</text>
</comment>
<dbReference type="EMBL" id="JACCJB010000015">
    <property type="protein sequence ID" value="KAF6221027.1"/>
    <property type="molecule type" value="Genomic_DNA"/>
</dbReference>
<feature type="transmembrane region" description="Helical" evidence="13">
    <location>
        <begin position="73"/>
        <end position="98"/>
    </location>
</feature>
<keyword evidence="7" id="KW-0418">Kinase</keyword>
<dbReference type="GeneID" id="59331120"/>
<dbReference type="GO" id="GO:0071944">
    <property type="term" value="C:cell periphery"/>
    <property type="evidence" value="ECO:0007669"/>
    <property type="project" value="UniProtKB-ARBA"/>
</dbReference>
<evidence type="ECO:0000256" key="11">
    <source>
        <dbReference type="ARBA" id="ARBA00023137"/>
    </source>
</evidence>
<feature type="region of interest" description="Disordered" evidence="12">
    <location>
        <begin position="310"/>
        <end position="507"/>
    </location>
</feature>
<dbReference type="Gene3D" id="6.10.250.2930">
    <property type="match status" value="1"/>
</dbReference>
<dbReference type="PANTHER" id="PTHR15549">
    <property type="entry name" value="PAIRED IMMUNOGLOBULIN-LIKE TYPE 2 RECEPTOR"/>
    <property type="match status" value="1"/>
</dbReference>
<evidence type="ECO:0000256" key="5">
    <source>
        <dbReference type="ARBA" id="ARBA00022692"/>
    </source>
</evidence>
<evidence type="ECO:0000313" key="16">
    <source>
        <dbReference type="Proteomes" id="UP000593566"/>
    </source>
</evidence>
<feature type="domain" description="Epidermal growth factor receptor-like transmembrane-juxtamembrane segment" evidence="14">
    <location>
        <begin position="76"/>
        <end position="107"/>
    </location>
</feature>
<dbReference type="AlphaFoldDB" id="A0A8H6CCK5"/>
<keyword evidence="5 13" id="KW-0812">Transmembrane</keyword>
<dbReference type="GO" id="GO:0016020">
    <property type="term" value="C:membrane"/>
    <property type="evidence" value="ECO:0007669"/>
    <property type="project" value="UniProtKB-SubCell"/>
</dbReference>
<dbReference type="InterPro" id="IPR051694">
    <property type="entry name" value="Immunoregulatory_rcpt-like"/>
</dbReference>
<keyword evidence="16" id="KW-1185">Reference proteome</keyword>
<evidence type="ECO:0000256" key="13">
    <source>
        <dbReference type="SAM" id="Phobius"/>
    </source>
</evidence>
<dbReference type="RefSeq" id="XP_037150462.1">
    <property type="nucleotide sequence ID" value="XM_037293633.1"/>
</dbReference>
<feature type="compositionally biased region" description="Polar residues" evidence="12">
    <location>
        <begin position="358"/>
        <end position="376"/>
    </location>
</feature>
<evidence type="ECO:0000256" key="1">
    <source>
        <dbReference type="ARBA" id="ARBA00004167"/>
    </source>
</evidence>
<name>A0A8H6CCK5_9LECA</name>
<feature type="region of interest" description="Disordered" evidence="12">
    <location>
        <begin position="105"/>
        <end position="282"/>
    </location>
</feature>
<dbReference type="GO" id="GO:0005524">
    <property type="term" value="F:ATP binding"/>
    <property type="evidence" value="ECO:0007669"/>
    <property type="project" value="UniProtKB-KW"/>
</dbReference>
<keyword evidence="9 13" id="KW-1133">Transmembrane helix</keyword>
<evidence type="ECO:0000256" key="9">
    <source>
        <dbReference type="ARBA" id="ARBA00022989"/>
    </source>
</evidence>
<keyword evidence="10 13" id="KW-0472">Membrane</keyword>
<evidence type="ECO:0000256" key="10">
    <source>
        <dbReference type="ARBA" id="ARBA00023136"/>
    </source>
</evidence>
<accession>A0A8H6CCK5</accession>
<evidence type="ECO:0000256" key="7">
    <source>
        <dbReference type="ARBA" id="ARBA00022777"/>
    </source>
</evidence>
<feature type="compositionally biased region" description="Basic and acidic residues" evidence="12">
    <location>
        <begin position="317"/>
        <end position="327"/>
    </location>
</feature>
<keyword evidence="11" id="KW-0829">Tyrosine-protein kinase</keyword>
<dbReference type="InterPro" id="IPR049328">
    <property type="entry name" value="TM_ErbB1"/>
</dbReference>
<evidence type="ECO:0000256" key="6">
    <source>
        <dbReference type="ARBA" id="ARBA00022741"/>
    </source>
</evidence>
<reference evidence="15 16" key="1">
    <citation type="journal article" date="2020" name="Genomics">
        <title>Complete, high-quality genomes from long-read metagenomic sequencing of two wolf lichen thalli reveals enigmatic genome architecture.</title>
        <authorList>
            <person name="McKenzie S.K."/>
            <person name="Walston R.F."/>
            <person name="Allen J.L."/>
        </authorList>
    </citation>
    <scope>NUCLEOTIDE SEQUENCE [LARGE SCALE GENOMIC DNA]</scope>
    <source>
        <strain evidence="15">WasteWater1</strain>
    </source>
</reference>
<organism evidence="15 16">
    <name type="scientific">Letharia lupina</name>
    <dbReference type="NCBI Taxonomy" id="560253"/>
    <lineage>
        <taxon>Eukaryota</taxon>
        <taxon>Fungi</taxon>
        <taxon>Dikarya</taxon>
        <taxon>Ascomycota</taxon>
        <taxon>Pezizomycotina</taxon>
        <taxon>Lecanoromycetes</taxon>
        <taxon>OSLEUM clade</taxon>
        <taxon>Lecanoromycetidae</taxon>
        <taxon>Lecanorales</taxon>
        <taxon>Lecanorineae</taxon>
        <taxon>Parmeliaceae</taxon>
        <taxon>Letharia</taxon>
    </lineage>
</organism>
<proteinExistence type="predicted"/>
<evidence type="ECO:0000256" key="2">
    <source>
        <dbReference type="ARBA" id="ARBA00011902"/>
    </source>
</evidence>
<feature type="compositionally biased region" description="Polar residues" evidence="12">
    <location>
        <begin position="338"/>
        <end position="351"/>
    </location>
</feature>
<feature type="region of interest" description="Disordered" evidence="12">
    <location>
        <begin position="31"/>
        <end position="51"/>
    </location>
</feature>
<feature type="compositionally biased region" description="Low complexity" evidence="12">
    <location>
        <begin position="33"/>
        <end position="51"/>
    </location>
</feature>
<protein>
    <recommendedName>
        <fullName evidence="2">receptor protein-tyrosine kinase</fullName>
        <ecNumber evidence="2">2.7.10.1</ecNumber>
    </recommendedName>
</protein>
<dbReference type="InterPro" id="IPR044912">
    <property type="entry name" value="Egfr_JX_dom"/>
</dbReference>
<keyword evidence="6" id="KW-0547">Nucleotide-binding</keyword>
<gene>
    <name evidence="15" type="ORF">HO133_002708</name>
</gene>
<comment type="subcellular location">
    <subcellularLocation>
        <location evidence="1">Membrane</location>
        <topology evidence="1">Single-pass membrane protein</topology>
    </subcellularLocation>
</comment>
<sequence length="507" mass="54407">MAAATTTSNPLNDFIGAAGAAASVVKSVNSVETPPTSSLSSTSSSPSATAAPAPAATSAVAGAHHGLSEGAKIGIIVGCVVGGLLLLALLGLCCCCLLRRRRRSKRRPTVTPVEDEEVKSWKSPINPGRHFSNYSPAQRGEVPTEQSPTVPLMAAAAAEHHVHNEKAPSLSQHPAMRHHENPFVPEPPSSRRTAPNSRAGLTDGMIPGAAAYVLPEKPGSRKSSSRSRSNSDTRPQSSGLPTHNDADRPPTPFGLTGFGEPAGHTIHRDHGVSPPYSGIGQPYEHQHVHNLQVDAPSRELRQSLRNHEVFPGAAFADDSHPKYRDSRGYTTPPEVPSRSPNRNNRASTLADSSHDSELSTTTASNSSGERYQSQIDPYQPAQRETVAPWEQHQKRFANSPQSSPHVAAPPPIPWEDSEFNIHSRKHQSHSPRQSGQYPSGDGRRRSSRSPATSINGQPRRLRFEDLQADNRASGGYSSVGQHDSYDGYNNNNSNNSNRWSQGVGEAL</sequence>
<evidence type="ECO:0000259" key="14">
    <source>
        <dbReference type="Pfam" id="PF21314"/>
    </source>
</evidence>
<evidence type="ECO:0000256" key="8">
    <source>
        <dbReference type="ARBA" id="ARBA00022840"/>
    </source>
</evidence>
<keyword evidence="4" id="KW-0808">Transferase</keyword>
<feature type="compositionally biased region" description="Polar residues" evidence="12">
    <location>
        <begin position="232"/>
        <end position="241"/>
    </location>
</feature>
<evidence type="ECO:0000256" key="12">
    <source>
        <dbReference type="SAM" id="MobiDB-lite"/>
    </source>
</evidence>
<dbReference type="EC" id="2.7.10.1" evidence="2"/>
<keyword evidence="8" id="KW-0067">ATP-binding</keyword>
<evidence type="ECO:0000256" key="4">
    <source>
        <dbReference type="ARBA" id="ARBA00022679"/>
    </source>
</evidence>
<evidence type="ECO:0000256" key="3">
    <source>
        <dbReference type="ARBA" id="ARBA00022553"/>
    </source>
</evidence>
<dbReference type="Proteomes" id="UP000593566">
    <property type="component" value="Unassembled WGS sequence"/>
</dbReference>
<keyword evidence="3" id="KW-0597">Phosphoprotein</keyword>
<dbReference type="GO" id="GO:0004714">
    <property type="term" value="F:transmembrane receptor protein tyrosine kinase activity"/>
    <property type="evidence" value="ECO:0007669"/>
    <property type="project" value="UniProtKB-EC"/>
</dbReference>
<evidence type="ECO:0000313" key="15">
    <source>
        <dbReference type="EMBL" id="KAF6221027.1"/>
    </source>
</evidence>
<dbReference type="Pfam" id="PF21314">
    <property type="entry name" value="TM_ErbB1"/>
    <property type="match status" value="1"/>
</dbReference>